<dbReference type="Pfam" id="PF00989">
    <property type="entry name" value="PAS"/>
    <property type="match status" value="1"/>
</dbReference>
<dbReference type="SUPFAM" id="SSF57716">
    <property type="entry name" value="Glucocorticoid receptor-like (DNA-binding domain)"/>
    <property type="match status" value="1"/>
</dbReference>
<feature type="region of interest" description="Disordered" evidence="6">
    <location>
        <begin position="1"/>
        <end position="23"/>
    </location>
</feature>
<dbReference type="EMBL" id="ML179179">
    <property type="protein sequence ID" value="THU96364.1"/>
    <property type="molecule type" value="Genomic_DNA"/>
</dbReference>
<evidence type="ECO:0000256" key="3">
    <source>
        <dbReference type="ARBA" id="ARBA00022833"/>
    </source>
</evidence>
<keyword evidence="5" id="KW-0175">Coiled coil</keyword>
<dbReference type="GO" id="GO:0043565">
    <property type="term" value="F:sequence-specific DNA binding"/>
    <property type="evidence" value="ECO:0007669"/>
    <property type="project" value="InterPro"/>
</dbReference>
<dbReference type="CDD" id="cd00130">
    <property type="entry name" value="PAS"/>
    <property type="match status" value="1"/>
</dbReference>
<dbReference type="PANTHER" id="PTHR45658:SF18">
    <property type="entry name" value="PROTEIN GAT2"/>
    <property type="match status" value="1"/>
</dbReference>
<name>A0A4S8LI15_DENBC</name>
<gene>
    <name evidence="9" type="ORF">K435DRAFT_308013</name>
    <name evidence="10" type="ORF">K435DRAFT_98777</name>
</gene>
<dbReference type="InterPro" id="IPR000014">
    <property type="entry name" value="PAS"/>
</dbReference>
<dbReference type="InterPro" id="IPR013088">
    <property type="entry name" value="Znf_NHR/GATA"/>
</dbReference>
<dbReference type="Gene3D" id="3.30.450.20">
    <property type="entry name" value="PAS domain"/>
    <property type="match status" value="1"/>
</dbReference>
<feature type="region of interest" description="Disordered" evidence="6">
    <location>
        <begin position="221"/>
        <end position="270"/>
    </location>
</feature>
<reference evidence="9 11" key="1">
    <citation type="journal article" date="2019" name="Nat. Ecol. Evol.">
        <title>Megaphylogeny resolves global patterns of mushroom evolution.</title>
        <authorList>
            <person name="Varga T."/>
            <person name="Krizsan K."/>
            <person name="Foldi C."/>
            <person name="Dima B."/>
            <person name="Sanchez-Garcia M."/>
            <person name="Sanchez-Ramirez S."/>
            <person name="Szollosi G.J."/>
            <person name="Szarkandi J.G."/>
            <person name="Papp V."/>
            <person name="Albert L."/>
            <person name="Andreopoulos W."/>
            <person name="Angelini C."/>
            <person name="Antonin V."/>
            <person name="Barry K.W."/>
            <person name="Bougher N.L."/>
            <person name="Buchanan P."/>
            <person name="Buyck B."/>
            <person name="Bense V."/>
            <person name="Catcheside P."/>
            <person name="Chovatia M."/>
            <person name="Cooper J."/>
            <person name="Damon W."/>
            <person name="Desjardin D."/>
            <person name="Finy P."/>
            <person name="Geml J."/>
            <person name="Haridas S."/>
            <person name="Hughes K."/>
            <person name="Justo A."/>
            <person name="Karasinski D."/>
            <person name="Kautmanova I."/>
            <person name="Kiss B."/>
            <person name="Kocsube S."/>
            <person name="Kotiranta H."/>
            <person name="LaButti K.M."/>
            <person name="Lechner B.E."/>
            <person name="Liimatainen K."/>
            <person name="Lipzen A."/>
            <person name="Lukacs Z."/>
            <person name="Mihaltcheva S."/>
            <person name="Morgado L.N."/>
            <person name="Niskanen T."/>
            <person name="Noordeloos M.E."/>
            <person name="Ohm R.A."/>
            <person name="Ortiz-Santana B."/>
            <person name="Ovrebo C."/>
            <person name="Racz N."/>
            <person name="Riley R."/>
            <person name="Savchenko A."/>
            <person name="Shiryaev A."/>
            <person name="Soop K."/>
            <person name="Spirin V."/>
            <person name="Szebenyi C."/>
            <person name="Tomsovsky M."/>
            <person name="Tulloss R.E."/>
            <person name="Uehling J."/>
            <person name="Grigoriev I.V."/>
            <person name="Vagvolgyi C."/>
            <person name="Papp T."/>
            <person name="Martin F.M."/>
            <person name="Miettinen O."/>
            <person name="Hibbett D.S."/>
            <person name="Nagy L.G."/>
        </authorList>
    </citation>
    <scope>NUCLEOTIDE SEQUENCE [LARGE SCALE GENOMIC DNA]</scope>
    <source>
        <strain evidence="9 11">CBS 962.96</strain>
    </source>
</reference>
<dbReference type="InterPro" id="IPR013767">
    <property type="entry name" value="PAS_fold"/>
</dbReference>
<sequence length="321" mass="35269">MATASMPMASPATAPHKSAPSSSAPITFEFTKRKRWADLLITELADTTVFILSPQLTILYCSPAITELLGWKELDIVDHDFTELVNAGDDQRTFRACFEDSLRRRSELLVYVRLKCNSPGTSFPFSPMKEILFELKGYAKFAHEEDTTCQCFFAMAKPYLSRNIALLNTMMELQLENEQLQQKLKDLKHSNASYTSSGIMASDAGGSNHYYPPGLDKSGYDSNLSSKTPVRASFDASSGAGGPSSGGPEEEVEDGQKKKKAKKTHPNEQYVCVTCGRTDSPEWRKGPLGPKTLCNACGLRWAKQMRKTDDTGEGGADPPPA</sequence>
<feature type="coiled-coil region" evidence="5">
    <location>
        <begin position="163"/>
        <end position="197"/>
    </location>
</feature>
<dbReference type="PROSITE" id="PS00344">
    <property type="entry name" value="GATA_ZN_FINGER_1"/>
    <property type="match status" value="1"/>
</dbReference>
<evidence type="ECO:0000259" key="7">
    <source>
        <dbReference type="PROSITE" id="PS50112"/>
    </source>
</evidence>
<evidence type="ECO:0000313" key="11">
    <source>
        <dbReference type="Proteomes" id="UP000297245"/>
    </source>
</evidence>
<dbReference type="Gene3D" id="3.30.50.10">
    <property type="entry name" value="Erythroid Transcription Factor GATA-1, subunit A"/>
    <property type="match status" value="1"/>
</dbReference>
<dbReference type="Proteomes" id="UP000297245">
    <property type="component" value="Unassembled WGS sequence"/>
</dbReference>
<dbReference type="InterPro" id="IPR000679">
    <property type="entry name" value="Znf_GATA"/>
</dbReference>
<keyword evidence="1" id="KW-0479">Metal-binding</keyword>
<keyword evidence="11" id="KW-1185">Reference proteome</keyword>
<feature type="domain" description="GATA-type" evidence="8">
    <location>
        <begin position="266"/>
        <end position="299"/>
    </location>
</feature>
<evidence type="ECO:0000256" key="6">
    <source>
        <dbReference type="SAM" id="MobiDB-lite"/>
    </source>
</evidence>
<dbReference type="SUPFAM" id="SSF55785">
    <property type="entry name" value="PYP-like sensor domain (PAS domain)"/>
    <property type="match status" value="1"/>
</dbReference>
<dbReference type="SMART" id="SM00401">
    <property type="entry name" value="ZnF_GATA"/>
    <property type="match status" value="1"/>
</dbReference>
<dbReference type="EMBL" id="ML179403">
    <property type="protein sequence ID" value="THU88611.1"/>
    <property type="molecule type" value="Genomic_DNA"/>
</dbReference>
<organism evidence="9 11">
    <name type="scientific">Dendrothele bispora (strain CBS 962.96)</name>
    <dbReference type="NCBI Taxonomy" id="1314807"/>
    <lineage>
        <taxon>Eukaryota</taxon>
        <taxon>Fungi</taxon>
        <taxon>Dikarya</taxon>
        <taxon>Basidiomycota</taxon>
        <taxon>Agaricomycotina</taxon>
        <taxon>Agaricomycetes</taxon>
        <taxon>Agaricomycetidae</taxon>
        <taxon>Agaricales</taxon>
        <taxon>Agaricales incertae sedis</taxon>
        <taxon>Dendrothele</taxon>
    </lineage>
</organism>
<dbReference type="GO" id="GO:0008270">
    <property type="term" value="F:zinc ion binding"/>
    <property type="evidence" value="ECO:0007669"/>
    <property type="project" value="UniProtKB-KW"/>
</dbReference>
<dbReference type="Pfam" id="PF00320">
    <property type="entry name" value="GATA"/>
    <property type="match status" value="1"/>
</dbReference>
<dbReference type="GO" id="GO:0006355">
    <property type="term" value="P:regulation of DNA-templated transcription"/>
    <property type="evidence" value="ECO:0007669"/>
    <property type="project" value="InterPro"/>
</dbReference>
<proteinExistence type="predicted"/>
<evidence type="ECO:0000256" key="1">
    <source>
        <dbReference type="ARBA" id="ARBA00022723"/>
    </source>
</evidence>
<evidence type="ECO:0000256" key="2">
    <source>
        <dbReference type="ARBA" id="ARBA00022771"/>
    </source>
</evidence>
<dbReference type="PROSITE" id="PS50114">
    <property type="entry name" value="GATA_ZN_FINGER_2"/>
    <property type="match status" value="1"/>
</dbReference>
<evidence type="ECO:0000256" key="4">
    <source>
        <dbReference type="PROSITE-ProRule" id="PRU00094"/>
    </source>
</evidence>
<evidence type="ECO:0000313" key="10">
    <source>
        <dbReference type="EMBL" id="THU96364.1"/>
    </source>
</evidence>
<protein>
    <submittedName>
        <fullName evidence="9">GATA-domain-containing protein</fullName>
    </submittedName>
</protein>
<dbReference type="AlphaFoldDB" id="A0A4S8LI15"/>
<dbReference type="CDD" id="cd00202">
    <property type="entry name" value="ZnF_GATA"/>
    <property type="match status" value="1"/>
</dbReference>
<dbReference type="InterPro" id="IPR051140">
    <property type="entry name" value="GATA_TF"/>
</dbReference>
<evidence type="ECO:0000256" key="5">
    <source>
        <dbReference type="SAM" id="Coils"/>
    </source>
</evidence>
<dbReference type="PROSITE" id="PS50112">
    <property type="entry name" value="PAS"/>
    <property type="match status" value="1"/>
</dbReference>
<dbReference type="PANTHER" id="PTHR45658">
    <property type="entry name" value="GATA TRANSCRIPTION FACTOR"/>
    <property type="match status" value="1"/>
</dbReference>
<dbReference type="SMART" id="SM00091">
    <property type="entry name" value="PAS"/>
    <property type="match status" value="1"/>
</dbReference>
<keyword evidence="2 4" id="KW-0863">Zinc-finger</keyword>
<dbReference type="InterPro" id="IPR035965">
    <property type="entry name" value="PAS-like_dom_sf"/>
</dbReference>
<evidence type="ECO:0000313" key="9">
    <source>
        <dbReference type="EMBL" id="THU88611.1"/>
    </source>
</evidence>
<accession>A0A4S8LI15</accession>
<feature type="domain" description="PAS" evidence="7">
    <location>
        <begin position="41"/>
        <end position="105"/>
    </location>
</feature>
<keyword evidence="3" id="KW-0862">Zinc</keyword>
<evidence type="ECO:0000259" key="8">
    <source>
        <dbReference type="PROSITE" id="PS50114"/>
    </source>
</evidence>
<dbReference type="OrthoDB" id="2162994at2759"/>